<dbReference type="GO" id="GO:0003341">
    <property type="term" value="P:cilium movement"/>
    <property type="evidence" value="ECO:0007669"/>
    <property type="project" value="TreeGrafter"/>
</dbReference>
<dbReference type="OMA" id="MAVKYHE"/>
<dbReference type="GO" id="GO:0005737">
    <property type="term" value="C:cytoplasm"/>
    <property type="evidence" value="ECO:0007669"/>
    <property type="project" value="UniProtKB-SubCell"/>
</dbReference>
<dbReference type="STRING" id="5762.D2VY46"/>
<dbReference type="InterPro" id="IPR051476">
    <property type="entry name" value="Bac_ResReg_Asp_Phosphatase"/>
</dbReference>
<dbReference type="SUPFAM" id="SSF48452">
    <property type="entry name" value="TPR-like"/>
    <property type="match status" value="2"/>
</dbReference>
<evidence type="ECO:0000256" key="7">
    <source>
        <dbReference type="SAM" id="MobiDB-lite"/>
    </source>
</evidence>
<organism evidence="9">
    <name type="scientific">Naegleria gruberi</name>
    <name type="common">Amoeba</name>
    <dbReference type="NCBI Taxonomy" id="5762"/>
    <lineage>
        <taxon>Eukaryota</taxon>
        <taxon>Discoba</taxon>
        <taxon>Heterolobosea</taxon>
        <taxon>Tetramitia</taxon>
        <taxon>Eutetramitia</taxon>
        <taxon>Vahlkampfiidae</taxon>
        <taxon>Naegleria</taxon>
    </lineage>
</organism>
<dbReference type="PANTHER" id="PTHR46630">
    <property type="entry name" value="TETRATRICOPEPTIDE REPEAT PROTEIN 29"/>
    <property type="match status" value="1"/>
</dbReference>
<dbReference type="Pfam" id="PF13176">
    <property type="entry name" value="TPR_7"/>
    <property type="match status" value="1"/>
</dbReference>
<evidence type="ECO:0000313" key="9">
    <source>
        <dbReference type="Proteomes" id="UP000006671"/>
    </source>
</evidence>
<evidence type="ECO:0000256" key="1">
    <source>
        <dbReference type="ARBA" id="ARBA00004496"/>
    </source>
</evidence>
<evidence type="ECO:0000256" key="5">
    <source>
        <dbReference type="ARBA" id="ARBA00040665"/>
    </source>
</evidence>
<name>D2VY46_NAEGR</name>
<feature type="region of interest" description="Disordered" evidence="7">
    <location>
        <begin position="83"/>
        <end position="135"/>
    </location>
</feature>
<protein>
    <recommendedName>
        <fullName evidence="5">Tetratricopeptide repeat protein 29</fullName>
    </recommendedName>
</protein>
<feature type="repeat" description="TPR" evidence="6">
    <location>
        <begin position="465"/>
        <end position="498"/>
    </location>
</feature>
<keyword evidence="3" id="KW-0677">Repeat</keyword>
<gene>
    <name evidence="8" type="ORF">NAEGRDRAFT_73968</name>
</gene>
<feature type="compositionally biased region" description="Low complexity" evidence="7">
    <location>
        <begin position="123"/>
        <end position="135"/>
    </location>
</feature>
<dbReference type="Gene3D" id="1.25.40.10">
    <property type="entry name" value="Tetratricopeptide repeat domain"/>
    <property type="match status" value="1"/>
</dbReference>
<dbReference type="VEuPathDB" id="AmoebaDB:NAEGRDRAFT_73968"/>
<dbReference type="InParanoid" id="D2VY46"/>
<dbReference type="PANTHER" id="PTHR46630:SF1">
    <property type="entry name" value="TETRATRICOPEPTIDE REPEAT PROTEIN 29"/>
    <property type="match status" value="1"/>
</dbReference>
<comment type="subcellular location">
    <subcellularLocation>
        <location evidence="1">Cytoplasm</location>
    </subcellularLocation>
</comment>
<feature type="region of interest" description="Disordered" evidence="7">
    <location>
        <begin position="165"/>
        <end position="199"/>
    </location>
</feature>
<evidence type="ECO:0000256" key="4">
    <source>
        <dbReference type="ARBA" id="ARBA00022803"/>
    </source>
</evidence>
<dbReference type="SMART" id="SM00028">
    <property type="entry name" value="TPR"/>
    <property type="match status" value="6"/>
</dbReference>
<dbReference type="Pfam" id="PF13181">
    <property type="entry name" value="TPR_8"/>
    <property type="match status" value="3"/>
</dbReference>
<sequence length="571" mass="65124">MSIRAMSTNEFGSPSNMKMVEPSLGSVNKRTSTAKQGALIKNVSGRRLPHSFNQMNIQHQLNVHTAKFGVIDDDDEEEQEKKVVKKKSKLKKEVPRLPSEELASSSYLKSRLSPINHESEQLSGRSSASSVSSRSHINPLLTPILDEDFKRERFEETLNKSLKEKSFEGERKSGLSSLRSSNDMDLAPMSTRKRDEELQRSTLEPIKRPLSRTSDSKLLGASVTTTHSNRAKLCIQSLAEGYVDAFEELFLLAHRDPVLVDDITDTYFTLTDDRLRSIKEMLVKAESYKRRGKFEKVYDIFKQIADYFESERDYNTMYYFYELGENTARRSSNSQLEGLSKENAGKMYERMGKVNMAVKYHEAHMSLAHSAGDQVQEERAINQLWRVYMKMGEDSENQSDLHNACLFYEKSLKNAKMLKDKEMISNSLFKLGNVYKSLQDFEKAIEYQQMYTTVCEDIEDKKGKSDSFCALGELYEQTNEIDKAIETYNQFLSSAEEAQDDDRIGTACIKLGMALGSKGQHDESIAFFERSFELAKKTKDNAKIGEAKVRLGFAKGNASMQKHMMSLNKNF</sequence>
<dbReference type="InterPro" id="IPR011990">
    <property type="entry name" value="TPR-like_helical_dom_sf"/>
</dbReference>
<proteinExistence type="predicted"/>
<evidence type="ECO:0000256" key="3">
    <source>
        <dbReference type="ARBA" id="ARBA00022737"/>
    </source>
</evidence>
<dbReference type="GO" id="GO:0005929">
    <property type="term" value="C:cilium"/>
    <property type="evidence" value="ECO:0007669"/>
    <property type="project" value="TreeGrafter"/>
</dbReference>
<dbReference type="Proteomes" id="UP000006671">
    <property type="component" value="Unassembled WGS sequence"/>
</dbReference>
<dbReference type="PROSITE" id="PS50005">
    <property type="entry name" value="TPR"/>
    <property type="match status" value="1"/>
</dbReference>
<accession>D2VY46</accession>
<evidence type="ECO:0000313" key="8">
    <source>
        <dbReference type="EMBL" id="EFC38261.1"/>
    </source>
</evidence>
<dbReference type="KEGG" id="ngr:NAEGRDRAFT_73968"/>
<dbReference type="eggNOG" id="KOG1130">
    <property type="taxonomic scope" value="Eukaryota"/>
</dbReference>
<keyword evidence="2" id="KW-0963">Cytoplasm</keyword>
<dbReference type="EMBL" id="GG738909">
    <property type="protein sequence ID" value="EFC38261.1"/>
    <property type="molecule type" value="Genomic_DNA"/>
</dbReference>
<evidence type="ECO:0000256" key="6">
    <source>
        <dbReference type="PROSITE-ProRule" id="PRU00339"/>
    </source>
</evidence>
<feature type="compositionally biased region" description="Polar residues" evidence="7">
    <location>
        <begin position="1"/>
        <end position="16"/>
    </location>
</feature>
<dbReference type="InterPro" id="IPR019734">
    <property type="entry name" value="TPR_rpt"/>
</dbReference>
<dbReference type="GeneID" id="8857815"/>
<keyword evidence="4 6" id="KW-0802">TPR repeat</keyword>
<dbReference type="RefSeq" id="XP_002671005.1">
    <property type="nucleotide sequence ID" value="XM_002670959.1"/>
</dbReference>
<feature type="compositionally biased region" description="Polar residues" evidence="7">
    <location>
        <begin position="174"/>
        <end position="183"/>
    </location>
</feature>
<feature type="region of interest" description="Disordered" evidence="7">
    <location>
        <begin position="1"/>
        <end position="20"/>
    </location>
</feature>
<dbReference type="AlphaFoldDB" id="D2VY46"/>
<evidence type="ECO:0000256" key="2">
    <source>
        <dbReference type="ARBA" id="ARBA00022490"/>
    </source>
</evidence>
<reference evidence="8 9" key="1">
    <citation type="journal article" date="2010" name="Cell">
        <title>The genome of Naegleria gruberi illuminates early eukaryotic versatility.</title>
        <authorList>
            <person name="Fritz-Laylin L.K."/>
            <person name="Prochnik S.E."/>
            <person name="Ginger M.L."/>
            <person name="Dacks J.B."/>
            <person name="Carpenter M.L."/>
            <person name="Field M.C."/>
            <person name="Kuo A."/>
            <person name="Paredez A."/>
            <person name="Chapman J."/>
            <person name="Pham J."/>
            <person name="Shu S."/>
            <person name="Neupane R."/>
            <person name="Cipriano M."/>
            <person name="Mancuso J."/>
            <person name="Tu H."/>
            <person name="Salamov A."/>
            <person name="Lindquist E."/>
            <person name="Shapiro H."/>
            <person name="Lucas S."/>
            <person name="Grigoriev I.V."/>
            <person name="Cande W.Z."/>
            <person name="Fulton C."/>
            <person name="Rokhsar D.S."/>
            <person name="Dawson S.C."/>
        </authorList>
    </citation>
    <scope>NUCLEOTIDE SEQUENCE [LARGE SCALE GENOMIC DNA]</scope>
    <source>
        <strain evidence="8 9">NEG-M</strain>
    </source>
</reference>
<dbReference type="OrthoDB" id="626167at2759"/>
<keyword evidence="9" id="KW-1185">Reference proteome</keyword>